<reference evidence="1" key="1">
    <citation type="journal article" date="2020" name="bioRxiv">
        <title>Historical genomics reveals the evolutionary mechanisms behind multiple outbreaks of the host-specific coffee wilt pathogen Fusarium xylarioides.</title>
        <authorList>
            <person name="Peck D."/>
            <person name="Nowell R.W."/>
            <person name="Flood J."/>
            <person name="Ryan M.J."/>
            <person name="Barraclough T.G."/>
        </authorList>
    </citation>
    <scope>NUCLEOTIDE SEQUENCE</scope>
    <source>
        <strain evidence="1">IMI 127659i</strain>
    </source>
</reference>
<proteinExistence type="predicted"/>
<feature type="non-terminal residue" evidence="1">
    <location>
        <position position="135"/>
    </location>
</feature>
<sequence>MKPMVWYERWNSFYERAIAHALNEIKGDVAVTDFLQAVGDRFEPLWARNKLDKHTLDVSRGLPTRSELIAEIKRQNPNIKASEVSRQLERDKKATRAELLEVADEFQAIARNNPFEKKGVVFAAWNAQSTDTSEG</sequence>
<dbReference type="Proteomes" id="UP000750502">
    <property type="component" value="Unassembled WGS sequence"/>
</dbReference>
<organism evidence="1 2">
    <name type="scientific">Fusarium xylarioides</name>
    <dbReference type="NCBI Taxonomy" id="221167"/>
    <lineage>
        <taxon>Eukaryota</taxon>
        <taxon>Fungi</taxon>
        <taxon>Dikarya</taxon>
        <taxon>Ascomycota</taxon>
        <taxon>Pezizomycotina</taxon>
        <taxon>Sordariomycetes</taxon>
        <taxon>Hypocreomycetidae</taxon>
        <taxon>Hypocreales</taxon>
        <taxon>Nectriaceae</taxon>
        <taxon>Fusarium</taxon>
        <taxon>Fusarium fujikuroi species complex</taxon>
    </lineage>
</organism>
<accession>A0A9P7HJI8</accession>
<keyword evidence="2" id="KW-1185">Reference proteome</keyword>
<dbReference type="EMBL" id="JADFTT010005437">
    <property type="protein sequence ID" value="KAG5742607.1"/>
    <property type="molecule type" value="Genomic_DNA"/>
</dbReference>
<name>A0A9P7HJI8_9HYPO</name>
<dbReference type="AlphaFoldDB" id="A0A9P7HJI8"/>
<protein>
    <submittedName>
        <fullName evidence="1">Uncharacterized protein</fullName>
    </submittedName>
</protein>
<comment type="caution">
    <text evidence="1">The sequence shown here is derived from an EMBL/GenBank/DDBJ whole genome shotgun (WGS) entry which is preliminary data.</text>
</comment>
<gene>
    <name evidence="1" type="ORF">H9Q72_014548</name>
</gene>
<reference evidence="1" key="2">
    <citation type="submission" date="2020-10" db="EMBL/GenBank/DDBJ databases">
        <authorList>
            <person name="Peck L.D."/>
            <person name="Nowell R.W."/>
            <person name="Flood J."/>
            <person name="Ryan M.J."/>
            <person name="Barraclough T.G."/>
        </authorList>
    </citation>
    <scope>NUCLEOTIDE SEQUENCE</scope>
    <source>
        <strain evidence="1">IMI 127659i</strain>
    </source>
</reference>
<evidence type="ECO:0000313" key="2">
    <source>
        <dbReference type="Proteomes" id="UP000750502"/>
    </source>
</evidence>
<evidence type="ECO:0000313" key="1">
    <source>
        <dbReference type="EMBL" id="KAG5742607.1"/>
    </source>
</evidence>